<keyword evidence="3 6" id="KW-0489">Methyltransferase</keyword>
<comment type="similarity">
    <text evidence="6">Belongs to the methyltransferase superfamily. RsmI family.</text>
</comment>
<keyword evidence="5 6" id="KW-0949">S-adenosyl-L-methionine</keyword>
<dbReference type="InterPro" id="IPR008189">
    <property type="entry name" value="rRNA_ssu_MeTfrase_I"/>
</dbReference>
<dbReference type="Gene3D" id="3.30.950.10">
    <property type="entry name" value="Methyltransferase, Cobalt-precorrin-4 Transmethylase, Domain 2"/>
    <property type="match status" value="1"/>
</dbReference>
<dbReference type="CDD" id="cd11648">
    <property type="entry name" value="RsmI"/>
    <property type="match status" value="1"/>
</dbReference>
<dbReference type="Pfam" id="PF00590">
    <property type="entry name" value="TP_methylase"/>
    <property type="match status" value="1"/>
</dbReference>
<dbReference type="InterPro" id="IPR018063">
    <property type="entry name" value="SAM_MeTrfase_RsmI_CS"/>
</dbReference>
<comment type="function">
    <text evidence="6">Catalyzes the 2'-O-methylation of the ribose of cytidine 1402 (C1402) in 16S rRNA.</text>
</comment>
<dbReference type="PANTHER" id="PTHR46111">
    <property type="entry name" value="RIBOSOMAL RNA SMALL SUBUNIT METHYLTRANSFERASE I"/>
    <property type="match status" value="1"/>
</dbReference>
<evidence type="ECO:0000256" key="1">
    <source>
        <dbReference type="ARBA" id="ARBA00022490"/>
    </source>
</evidence>
<organism evidence="8 9">
    <name type="scientific">Candidatus Dojkabacteria bacterium</name>
    <dbReference type="NCBI Taxonomy" id="2099670"/>
    <lineage>
        <taxon>Bacteria</taxon>
        <taxon>Candidatus Dojkabacteria</taxon>
    </lineage>
</organism>
<keyword evidence="4 6" id="KW-0808">Transferase</keyword>
<dbReference type="InterPro" id="IPR014777">
    <property type="entry name" value="4pyrrole_Mease_sub1"/>
</dbReference>
<comment type="catalytic activity">
    <reaction evidence="6">
        <text>cytidine(1402) in 16S rRNA + S-adenosyl-L-methionine = 2'-O-methylcytidine(1402) in 16S rRNA + S-adenosyl-L-homocysteine + H(+)</text>
        <dbReference type="Rhea" id="RHEA:42924"/>
        <dbReference type="Rhea" id="RHEA-COMP:10285"/>
        <dbReference type="Rhea" id="RHEA-COMP:10286"/>
        <dbReference type="ChEBI" id="CHEBI:15378"/>
        <dbReference type="ChEBI" id="CHEBI:57856"/>
        <dbReference type="ChEBI" id="CHEBI:59789"/>
        <dbReference type="ChEBI" id="CHEBI:74495"/>
        <dbReference type="ChEBI" id="CHEBI:82748"/>
        <dbReference type="EC" id="2.1.1.198"/>
    </reaction>
</comment>
<reference evidence="8" key="2">
    <citation type="journal article" date="2021" name="Microbiome">
        <title>Successional dynamics and alternative stable states in a saline activated sludge microbial community over 9 years.</title>
        <authorList>
            <person name="Wang Y."/>
            <person name="Ye J."/>
            <person name="Ju F."/>
            <person name="Liu L."/>
            <person name="Boyd J.A."/>
            <person name="Deng Y."/>
            <person name="Parks D.H."/>
            <person name="Jiang X."/>
            <person name="Yin X."/>
            <person name="Woodcroft B.J."/>
            <person name="Tyson G.W."/>
            <person name="Hugenholtz P."/>
            <person name="Polz M.F."/>
            <person name="Zhang T."/>
        </authorList>
    </citation>
    <scope>NUCLEOTIDE SEQUENCE</scope>
    <source>
        <strain evidence="8">HKST-UBA17</strain>
    </source>
</reference>
<dbReference type="FunFam" id="3.40.1010.10:FF:000007">
    <property type="entry name" value="Ribosomal RNA small subunit methyltransferase I"/>
    <property type="match status" value="1"/>
</dbReference>
<sequence>MEGKCYVVATPIGNLGDLTVRAIETLKEVDIILAEDTRHTKKLLDHYSINVPLLSYRDQNHDRVYSDILHSVKSGSNIALVSDAGTPLISDPGFKLIRAFRHDGIDVVAIPGASSVIAALSISGIPTDRFFFLGFLPKKPSARIRMLTDHMEHEATVVLFESPYRVIKLLQEIVTIDQERIVVICKDLTKLHEKVMFGTANELYESLKEKDLKGEYVVCIAKAGFNT</sequence>
<dbReference type="PANTHER" id="PTHR46111:SF1">
    <property type="entry name" value="RIBOSOMAL RNA SMALL SUBUNIT METHYLTRANSFERASE I"/>
    <property type="match status" value="1"/>
</dbReference>
<protein>
    <recommendedName>
        <fullName evidence="6">Ribosomal RNA small subunit methyltransferase I</fullName>
        <ecNumber evidence="6">2.1.1.198</ecNumber>
    </recommendedName>
    <alternativeName>
        <fullName evidence="6">16S rRNA 2'-O-ribose C1402 methyltransferase</fullName>
    </alternativeName>
    <alternativeName>
        <fullName evidence="6">rRNA (cytidine-2'-O-)-methyltransferase RsmI</fullName>
    </alternativeName>
</protein>
<evidence type="ECO:0000256" key="5">
    <source>
        <dbReference type="ARBA" id="ARBA00022691"/>
    </source>
</evidence>
<dbReference type="InterPro" id="IPR035996">
    <property type="entry name" value="4pyrrol_Methylase_sf"/>
</dbReference>
<dbReference type="Gene3D" id="3.40.1010.10">
    <property type="entry name" value="Cobalt-precorrin-4 Transmethylase, Domain 1"/>
    <property type="match status" value="1"/>
</dbReference>
<dbReference type="Proteomes" id="UP000741282">
    <property type="component" value="Unassembled WGS sequence"/>
</dbReference>
<gene>
    <name evidence="6 8" type="primary">rsmI</name>
    <name evidence="8" type="ORF">KC685_02635</name>
</gene>
<evidence type="ECO:0000313" key="9">
    <source>
        <dbReference type="Proteomes" id="UP000741282"/>
    </source>
</evidence>
<dbReference type="InterPro" id="IPR014776">
    <property type="entry name" value="4pyrrole_Mease_sub2"/>
</dbReference>
<evidence type="ECO:0000256" key="6">
    <source>
        <dbReference type="HAMAP-Rule" id="MF_01877"/>
    </source>
</evidence>
<dbReference type="NCBIfam" id="TIGR00096">
    <property type="entry name" value="16S rRNA (cytidine(1402)-2'-O)-methyltransferase"/>
    <property type="match status" value="1"/>
</dbReference>
<dbReference type="SUPFAM" id="SSF53790">
    <property type="entry name" value="Tetrapyrrole methylase"/>
    <property type="match status" value="1"/>
</dbReference>
<accession>A0A955I1S3</accession>
<evidence type="ECO:0000259" key="7">
    <source>
        <dbReference type="Pfam" id="PF00590"/>
    </source>
</evidence>
<comment type="caution">
    <text evidence="8">The sequence shown here is derived from an EMBL/GenBank/DDBJ whole genome shotgun (WGS) entry which is preliminary data.</text>
</comment>
<name>A0A955I1S3_9BACT</name>
<dbReference type="HAMAP" id="MF_01877">
    <property type="entry name" value="16SrRNA_methyltr_I"/>
    <property type="match status" value="1"/>
</dbReference>
<dbReference type="AlphaFoldDB" id="A0A955I1S3"/>
<comment type="subcellular location">
    <subcellularLocation>
        <location evidence="6">Cytoplasm</location>
    </subcellularLocation>
</comment>
<dbReference type="FunFam" id="3.30.950.10:FF:000002">
    <property type="entry name" value="Ribosomal RNA small subunit methyltransferase I"/>
    <property type="match status" value="1"/>
</dbReference>
<reference evidence="8" key="1">
    <citation type="submission" date="2020-04" db="EMBL/GenBank/DDBJ databases">
        <authorList>
            <person name="Zhang T."/>
        </authorList>
    </citation>
    <scope>NUCLEOTIDE SEQUENCE</scope>
    <source>
        <strain evidence="8">HKST-UBA17</strain>
    </source>
</reference>
<keyword evidence="2 6" id="KW-0698">rRNA processing</keyword>
<dbReference type="EC" id="2.1.1.198" evidence="6"/>
<keyword evidence="1 6" id="KW-0963">Cytoplasm</keyword>
<evidence type="ECO:0000256" key="3">
    <source>
        <dbReference type="ARBA" id="ARBA00022603"/>
    </source>
</evidence>
<dbReference type="PROSITE" id="PS01296">
    <property type="entry name" value="RSMI"/>
    <property type="match status" value="1"/>
</dbReference>
<proteinExistence type="inferred from homology"/>
<evidence type="ECO:0000256" key="4">
    <source>
        <dbReference type="ARBA" id="ARBA00022679"/>
    </source>
</evidence>
<dbReference type="GO" id="GO:0070677">
    <property type="term" value="F:rRNA (cytosine-2'-O-)-methyltransferase activity"/>
    <property type="evidence" value="ECO:0007669"/>
    <property type="project" value="UniProtKB-UniRule"/>
</dbReference>
<dbReference type="EMBL" id="JAGQLN010000007">
    <property type="protein sequence ID" value="MCA9376792.1"/>
    <property type="molecule type" value="Genomic_DNA"/>
</dbReference>
<feature type="domain" description="Tetrapyrrole methylase" evidence="7">
    <location>
        <begin position="4"/>
        <end position="203"/>
    </location>
</feature>
<evidence type="ECO:0000313" key="8">
    <source>
        <dbReference type="EMBL" id="MCA9376792.1"/>
    </source>
</evidence>
<dbReference type="PIRSF" id="PIRSF005917">
    <property type="entry name" value="MTase_YraL"/>
    <property type="match status" value="1"/>
</dbReference>
<evidence type="ECO:0000256" key="2">
    <source>
        <dbReference type="ARBA" id="ARBA00022552"/>
    </source>
</evidence>
<dbReference type="InterPro" id="IPR000878">
    <property type="entry name" value="4pyrrol_Mease"/>
</dbReference>
<dbReference type="GO" id="GO:0005737">
    <property type="term" value="C:cytoplasm"/>
    <property type="evidence" value="ECO:0007669"/>
    <property type="project" value="UniProtKB-SubCell"/>
</dbReference>